<evidence type="ECO:0000313" key="3">
    <source>
        <dbReference type="Proteomes" id="UP000789396"/>
    </source>
</evidence>
<keyword evidence="3" id="KW-1185">Reference proteome</keyword>
<proteinExistence type="predicted"/>
<feature type="region of interest" description="Disordered" evidence="1">
    <location>
        <begin position="193"/>
        <end position="240"/>
    </location>
</feature>
<evidence type="ECO:0000313" key="2">
    <source>
        <dbReference type="EMBL" id="CAG8610104.1"/>
    </source>
</evidence>
<comment type="caution">
    <text evidence="2">The sequence shown here is derived from an EMBL/GenBank/DDBJ whole genome shotgun (WGS) entry which is preliminary data.</text>
</comment>
<dbReference type="AlphaFoldDB" id="A0A9N9GJB6"/>
<dbReference type="EMBL" id="CAJVPZ010009515">
    <property type="protein sequence ID" value="CAG8610104.1"/>
    <property type="molecule type" value="Genomic_DNA"/>
</dbReference>
<sequence length="316" mass="34468">MLVYIGVCSMIGSLSVVTTQGLGTAIVTTIMDPNKLLKQGVELVQYRNGGPVVDGRQSMFMVSSDHPSPPTVITSGENEPGALDIRASFGSIRRYSSGRTYPLNNLNSHSGPNNLQRRSQSLNYGSSMTEGLPSILERSSSLSDIKRVERQEVTSVAPIDDEFYSKRFSNQPQDSTIHHQEILARNSFVRFLPSPTSPVEEQHTTPHGQNTTPSISSRKNSSSSPEYPHADERVINIPPIPSPLHPIDYIRHHLSPTSSTFDSSNNNSITSESYSGITPRNLNRNGSASGKKAQSMGFVDKIKLGIGDQDDDTEGL</sequence>
<organism evidence="2 3">
    <name type="scientific">Racocetra fulgida</name>
    <dbReference type="NCBI Taxonomy" id="60492"/>
    <lineage>
        <taxon>Eukaryota</taxon>
        <taxon>Fungi</taxon>
        <taxon>Fungi incertae sedis</taxon>
        <taxon>Mucoromycota</taxon>
        <taxon>Glomeromycotina</taxon>
        <taxon>Glomeromycetes</taxon>
        <taxon>Diversisporales</taxon>
        <taxon>Gigasporaceae</taxon>
        <taxon>Racocetra</taxon>
    </lineage>
</organism>
<feature type="compositionally biased region" description="Polar residues" evidence="1">
    <location>
        <begin position="272"/>
        <end position="288"/>
    </location>
</feature>
<gene>
    <name evidence="2" type="ORF">RFULGI_LOCUS6946</name>
</gene>
<feature type="compositionally biased region" description="Low complexity" evidence="1">
    <location>
        <begin position="214"/>
        <end position="224"/>
    </location>
</feature>
<dbReference type="OrthoDB" id="6428174at2759"/>
<protein>
    <submittedName>
        <fullName evidence="2">6058_t:CDS:1</fullName>
    </submittedName>
</protein>
<evidence type="ECO:0000256" key="1">
    <source>
        <dbReference type="SAM" id="MobiDB-lite"/>
    </source>
</evidence>
<name>A0A9N9GJB6_9GLOM</name>
<accession>A0A9N9GJB6</accession>
<feature type="region of interest" description="Disordered" evidence="1">
    <location>
        <begin position="257"/>
        <end position="300"/>
    </location>
</feature>
<reference evidence="2" key="1">
    <citation type="submission" date="2021-06" db="EMBL/GenBank/DDBJ databases">
        <authorList>
            <person name="Kallberg Y."/>
            <person name="Tangrot J."/>
            <person name="Rosling A."/>
        </authorList>
    </citation>
    <scope>NUCLEOTIDE SEQUENCE</scope>
    <source>
        <strain evidence="2">IN212</strain>
    </source>
</reference>
<feature type="non-terminal residue" evidence="2">
    <location>
        <position position="316"/>
    </location>
</feature>
<dbReference type="Proteomes" id="UP000789396">
    <property type="component" value="Unassembled WGS sequence"/>
</dbReference>
<feature type="compositionally biased region" description="Low complexity" evidence="1">
    <location>
        <begin position="257"/>
        <end position="271"/>
    </location>
</feature>